<evidence type="ECO:0000313" key="3">
    <source>
        <dbReference type="EMBL" id="OAA30894.1"/>
    </source>
</evidence>
<dbReference type="AlphaFoldDB" id="A0A176K1P2"/>
<organism evidence="3 4">
    <name type="scientific">Kosmotoga arenicorallina S304</name>
    <dbReference type="NCBI Taxonomy" id="1453497"/>
    <lineage>
        <taxon>Bacteria</taxon>
        <taxon>Thermotogati</taxon>
        <taxon>Thermotogota</taxon>
        <taxon>Thermotogae</taxon>
        <taxon>Kosmotogales</taxon>
        <taxon>Kosmotogaceae</taxon>
        <taxon>Kosmotoga</taxon>
    </lineage>
</organism>
<evidence type="ECO:0008006" key="5">
    <source>
        <dbReference type="Google" id="ProtNLM"/>
    </source>
</evidence>
<evidence type="ECO:0000313" key="4">
    <source>
        <dbReference type="Proteomes" id="UP000077339"/>
    </source>
</evidence>
<dbReference type="InterPro" id="IPR013078">
    <property type="entry name" value="His_Pase_superF_clade-1"/>
</dbReference>
<dbReference type="SUPFAM" id="SSF53254">
    <property type="entry name" value="Phosphoglycerate mutase-like"/>
    <property type="match status" value="1"/>
</dbReference>
<dbReference type="Gene3D" id="3.40.50.1240">
    <property type="entry name" value="Phosphoglycerate mutase-like"/>
    <property type="match status" value="1"/>
</dbReference>
<dbReference type="GO" id="GO:0005737">
    <property type="term" value="C:cytoplasm"/>
    <property type="evidence" value="ECO:0007669"/>
    <property type="project" value="TreeGrafter"/>
</dbReference>
<reference evidence="3 4" key="1">
    <citation type="submission" date="2014-02" db="EMBL/GenBank/DDBJ databases">
        <title>Kosmotoga genome sequencing.</title>
        <authorList>
            <person name="Pollo S.M."/>
            <person name="Charchuk R."/>
            <person name="Nesbo C.L."/>
        </authorList>
    </citation>
    <scope>NUCLEOTIDE SEQUENCE [LARGE SCALE GENOMIC DNA]</scope>
    <source>
        <strain evidence="3 4">S304</strain>
    </source>
</reference>
<dbReference type="CDD" id="cd07067">
    <property type="entry name" value="HP_PGM_like"/>
    <property type="match status" value="1"/>
</dbReference>
<dbReference type="RefSeq" id="WP_068347150.1">
    <property type="nucleotide sequence ID" value="NZ_JFHK01000006.1"/>
</dbReference>
<comment type="caution">
    <text evidence="3">The sequence shown here is derived from an EMBL/GenBank/DDBJ whole genome shotgun (WGS) entry which is preliminary data.</text>
</comment>
<dbReference type="InterPro" id="IPR029033">
    <property type="entry name" value="His_PPase_superfam"/>
</dbReference>
<dbReference type="InterPro" id="IPR050275">
    <property type="entry name" value="PGM_Phosphatase"/>
</dbReference>
<feature type="binding site" evidence="2">
    <location>
        <position position="59"/>
    </location>
    <ligand>
        <name>substrate</name>
    </ligand>
</feature>
<dbReference type="OrthoDB" id="9781415at2"/>
<accession>A0A176K1P2</accession>
<dbReference type="PIRSF" id="PIRSF000709">
    <property type="entry name" value="6PFK_2-Ptase"/>
    <property type="match status" value="1"/>
</dbReference>
<proteinExistence type="predicted"/>
<dbReference type="PANTHER" id="PTHR48100">
    <property type="entry name" value="BROAD-SPECIFICITY PHOSPHATASE YOR283W-RELATED"/>
    <property type="match status" value="1"/>
</dbReference>
<dbReference type="PATRIC" id="fig|1453497.3.peg.1870"/>
<dbReference type="STRING" id="1453497.AT15_09430"/>
<feature type="active site" description="Proton donor/acceptor" evidence="1">
    <location>
        <position position="83"/>
    </location>
</feature>
<dbReference type="EMBL" id="JFHK01000006">
    <property type="protein sequence ID" value="OAA30894.1"/>
    <property type="molecule type" value="Genomic_DNA"/>
</dbReference>
<dbReference type="PANTHER" id="PTHR48100:SF59">
    <property type="entry name" value="ADENOSYLCOBALAMIN_ALPHA-RIBAZOLE PHOSPHATASE"/>
    <property type="match status" value="1"/>
</dbReference>
<keyword evidence="4" id="KW-1185">Reference proteome</keyword>
<feature type="active site" description="Tele-phosphohistidine intermediate" evidence="1">
    <location>
        <position position="8"/>
    </location>
</feature>
<feature type="binding site" evidence="2">
    <location>
        <begin position="7"/>
        <end position="14"/>
    </location>
    <ligand>
        <name>substrate</name>
    </ligand>
</feature>
<name>A0A176K1P2_9BACT</name>
<dbReference type="GO" id="GO:0016791">
    <property type="term" value="F:phosphatase activity"/>
    <property type="evidence" value="ECO:0007669"/>
    <property type="project" value="TreeGrafter"/>
</dbReference>
<evidence type="ECO:0000256" key="1">
    <source>
        <dbReference type="PIRSR" id="PIRSR613078-1"/>
    </source>
</evidence>
<protein>
    <recommendedName>
        <fullName evidence="5">Phosphoglycerate mutase</fullName>
    </recommendedName>
</protein>
<dbReference type="Pfam" id="PF00300">
    <property type="entry name" value="His_Phos_1"/>
    <property type="match status" value="1"/>
</dbReference>
<evidence type="ECO:0000256" key="2">
    <source>
        <dbReference type="PIRSR" id="PIRSR613078-2"/>
    </source>
</evidence>
<sequence>MKVHLVRHGTSEWNLIGKWQGNADIPLSEQGMYQAELVAEELLNIAPNASLLFCSDLERARETAERIGEKFNLSPIIREDLRECNFSLWNGLTYEEVIENYEREFILWSSDPYAKIEGIESLSQLERRALRAFDEICEISRLKNSREIVIVGHGLWFRVLLCSLLGMPLVNHKQLELENTSITTLEKHERRGWILSSLNYHHHLSVVKGGERNKD</sequence>
<gene>
    <name evidence="3" type="ORF">AT15_09430</name>
</gene>
<dbReference type="Proteomes" id="UP000077339">
    <property type="component" value="Unassembled WGS sequence"/>
</dbReference>
<dbReference type="SMART" id="SM00855">
    <property type="entry name" value="PGAM"/>
    <property type="match status" value="1"/>
</dbReference>